<dbReference type="OrthoDB" id="9785326at2"/>
<evidence type="ECO:0000256" key="1">
    <source>
        <dbReference type="ARBA" id="ARBA00010634"/>
    </source>
</evidence>
<evidence type="ECO:0000256" key="2">
    <source>
        <dbReference type="ARBA" id="ARBA00022729"/>
    </source>
</evidence>
<sequence>MMNDRLRQFFLFLMIILLGGCSTVPENSESAYGSDPLESINRTSWALNYDYLDPYFFKPLSLAYVDYVPNPFRRAIANFLSNLDEPASVVNNLIMGNGEKAVDHLNRFWMNSTFGLFGLIDIASAAGIHKDDEKQFGDALGHYGIGNGPYLMLPALGPYSVRDTADFVDSTYLPLSYLNIWAVLTKSFFEGLETRAALANQESMLQNSPDPYALARDMYFQHQNYKAEVEQKEEYDPDQEELFDEYLDEAE</sequence>
<organism evidence="3 4">
    <name type="scientific">Vibrio aerogenes CECT 7868</name>
    <dbReference type="NCBI Taxonomy" id="1216006"/>
    <lineage>
        <taxon>Bacteria</taxon>
        <taxon>Pseudomonadati</taxon>
        <taxon>Pseudomonadota</taxon>
        <taxon>Gammaproteobacteria</taxon>
        <taxon>Vibrionales</taxon>
        <taxon>Vibrionaceae</taxon>
        <taxon>Vibrio</taxon>
    </lineage>
</organism>
<name>A0A1M6CWZ3_9VIBR</name>
<keyword evidence="3" id="KW-0449">Lipoprotein</keyword>
<evidence type="ECO:0000313" key="3">
    <source>
        <dbReference type="EMBL" id="SHI65334.1"/>
    </source>
</evidence>
<keyword evidence="2" id="KW-0732">Signal</keyword>
<dbReference type="InterPro" id="IPR007428">
    <property type="entry name" value="MlaA"/>
</dbReference>
<dbReference type="EMBL" id="FQXZ01000046">
    <property type="protein sequence ID" value="SHI65334.1"/>
    <property type="molecule type" value="Genomic_DNA"/>
</dbReference>
<dbReference type="PRINTS" id="PR01805">
    <property type="entry name" value="VACJLIPOPROT"/>
</dbReference>
<dbReference type="GO" id="GO:0120010">
    <property type="term" value="P:intermembrane phospholipid transfer"/>
    <property type="evidence" value="ECO:0007669"/>
    <property type="project" value="TreeGrafter"/>
</dbReference>
<dbReference type="PROSITE" id="PS51257">
    <property type="entry name" value="PROKAR_LIPOPROTEIN"/>
    <property type="match status" value="1"/>
</dbReference>
<comment type="similarity">
    <text evidence="1">Belongs to the MlaA family.</text>
</comment>
<dbReference type="STRING" id="1216006.VA7868_04083"/>
<gene>
    <name evidence="3" type="primary">mlaA</name>
    <name evidence="3" type="ORF">VA7868_04083</name>
</gene>
<proteinExistence type="inferred from homology"/>
<dbReference type="GO" id="GO:0016020">
    <property type="term" value="C:membrane"/>
    <property type="evidence" value="ECO:0007669"/>
    <property type="project" value="InterPro"/>
</dbReference>
<dbReference type="PANTHER" id="PTHR30035:SF3">
    <property type="entry name" value="INTERMEMBRANE PHOSPHOLIPID TRANSPORT SYSTEM LIPOPROTEIN MLAA"/>
    <property type="match status" value="1"/>
</dbReference>
<keyword evidence="4" id="KW-1185">Reference proteome</keyword>
<protein>
    <submittedName>
        <fullName evidence="3">Putative phospholipid-binding lipoprotein MlaA</fullName>
    </submittedName>
</protein>
<dbReference type="PANTHER" id="PTHR30035">
    <property type="entry name" value="LIPOPROTEIN VACJ-RELATED"/>
    <property type="match status" value="1"/>
</dbReference>
<evidence type="ECO:0000313" key="4">
    <source>
        <dbReference type="Proteomes" id="UP000184608"/>
    </source>
</evidence>
<reference evidence="3 4" key="1">
    <citation type="submission" date="2016-11" db="EMBL/GenBank/DDBJ databases">
        <authorList>
            <person name="Jaros S."/>
            <person name="Januszkiewicz K."/>
            <person name="Wedrychowicz H."/>
        </authorList>
    </citation>
    <scope>NUCLEOTIDE SEQUENCE [LARGE SCALE GENOMIC DNA]</scope>
    <source>
        <strain evidence="3 4">CECT 7868</strain>
    </source>
</reference>
<dbReference type="Pfam" id="PF04333">
    <property type="entry name" value="MlaA"/>
    <property type="match status" value="1"/>
</dbReference>
<accession>A0A1M6CWZ3</accession>
<dbReference type="AlphaFoldDB" id="A0A1M6CWZ3"/>
<dbReference type="Proteomes" id="UP000184608">
    <property type="component" value="Unassembled WGS sequence"/>
</dbReference>